<proteinExistence type="inferred from homology"/>
<dbReference type="OrthoDB" id="9809583at2"/>
<dbReference type="GO" id="GO:0005975">
    <property type="term" value="P:carbohydrate metabolic process"/>
    <property type="evidence" value="ECO:0007669"/>
    <property type="project" value="InterPro"/>
</dbReference>
<dbReference type="PANTHER" id="PTHR10963:SF55">
    <property type="entry name" value="GLYCOSIDE HYDROLASE FAMILY 16 PROTEIN"/>
    <property type="match status" value="1"/>
</dbReference>
<dbReference type="AlphaFoldDB" id="A0A5B9E7D1"/>
<dbReference type="PANTHER" id="PTHR10963">
    <property type="entry name" value="GLYCOSYL HYDROLASE-RELATED"/>
    <property type="match status" value="1"/>
</dbReference>
<dbReference type="KEGG" id="talb:FTW19_05235"/>
<evidence type="ECO:0000313" key="5">
    <source>
        <dbReference type="Proteomes" id="UP000321820"/>
    </source>
</evidence>
<keyword evidence="2" id="KW-0732">Signal</keyword>
<dbReference type="Pfam" id="PF00722">
    <property type="entry name" value="Glyco_hydro_16"/>
    <property type="match status" value="1"/>
</dbReference>
<feature type="signal peptide" evidence="2">
    <location>
        <begin position="1"/>
        <end position="21"/>
    </location>
</feature>
<evidence type="ECO:0000313" key="4">
    <source>
        <dbReference type="EMBL" id="QEE27464.1"/>
    </source>
</evidence>
<accession>A0A5B9E7D1</accession>
<dbReference type="InterPro" id="IPR013320">
    <property type="entry name" value="ConA-like_dom_sf"/>
</dbReference>
<keyword evidence="5" id="KW-1185">Reference proteome</keyword>
<feature type="domain" description="GH16" evidence="3">
    <location>
        <begin position="28"/>
        <end position="288"/>
    </location>
</feature>
<feature type="chain" id="PRO_5022695084" evidence="2">
    <location>
        <begin position="22"/>
        <end position="288"/>
    </location>
</feature>
<dbReference type="InterPro" id="IPR000757">
    <property type="entry name" value="Beta-glucanase-like"/>
</dbReference>
<evidence type="ECO:0000256" key="1">
    <source>
        <dbReference type="ARBA" id="ARBA00006865"/>
    </source>
</evidence>
<keyword evidence="4" id="KW-0378">Hydrolase</keyword>
<dbReference type="RefSeq" id="WP_147646655.1">
    <property type="nucleotide sequence ID" value="NZ_CP042806.1"/>
</dbReference>
<evidence type="ECO:0000259" key="3">
    <source>
        <dbReference type="PROSITE" id="PS51762"/>
    </source>
</evidence>
<sequence>MSGIGSAFVAGLLLLCSVRQAVPASVHAHWKLTWSDEFNGADRAAPDPAKWSIVTGGRGFGNHELEQYTDRSENVRQEHGHLVITALKEAFTGTDGIAREYTSARLQTKGKFAQKYGRFEARIRISKGQGMWPAFWLLGSDIDAVGWPACGEIDVMENVGFEPAKVHGTLHGPRYSGDSPLTGAYTLPHGASTTPASKAGRGPRAFSDDFHVYAVEWNEHEIRFFVDNHLYETQTTDSIPGNKRWVFDHPFYLLLNLAVGGDWPKNPDETTQFPQQMLVDYVRVYQRR</sequence>
<dbReference type="CDD" id="cd08023">
    <property type="entry name" value="GH16_laminarinase_like"/>
    <property type="match status" value="1"/>
</dbReference>
<dbReference type="Proteomes" id="UP000321820">
    <property type="component" value="Chromosome"/>
</dbReference>
<dbReference type="GO" id="GO:0004553">
    <property type="term" value="F:hydrolase activity, hydrolyzing O-glycosyl compounds"/>
    <property type="evidence" value="ECO:0007669"/>
    <property type="project" value="InterPro"/>
</dbReference>
<dbReference type="Gene3D" id="2.60.120.200">
    <property type="match status" value="1"/>
</dbReference>
<dbReference type="PROSITE" id="PS51762">
    <property type="entry name" value="GH16_2"/>
    <property type="match status" value="1"/>
</dbReference>
<dbReference type="InterPro" id="IPR050546">
    <property type="entry name" value="Glycosyl_Hydrlase_16"/>
</dbReference>
<comment type="similarity">
    <text evidence="1">Belongs to the glycosyl hydrolase 16 family.</text>
</comment>
<organism evidence="4 5">
    <name type="scientific">Terriglobus albidus</name>
    <dbReference type="NCBI Taxonomy" id="1592106"/>
    <lineage>
        <taxon>Bacteria</taxon>
        <taxon>Pseudomonadati</taxon>
        <taxon>Acidobacteriota</taxon>
        <taxon>Terriglobia</taxon>
        <taxon>Terriglobales</taxon>
        <taxon>Acidobacteriaceae</taxon>
        <taxon>Terriglobus</taxon>
    </lineage>
</organism>
<gene>
    <name evidence="4" type="ORF">FTW19_05235</name>
</gene>
<name>A0A5B9E7D1_9BACT</name>
<evidence type="ECO:0000256" key="2">
    <source>
        <dbReference type="SAM" id="SignalP"/>
    </source>
</evidence>
<protein>
    <submittedName>
        <fullName evidence="4">Glycoside hydrolase family 16 protein</fullName>
    </submittedName>
</protein>
<reference evidence="4 5" key="1">
    <citation type="submission" date="2019-08" db="EMBL/GenBank/DDBJ databases">
        <title>Complete genome sequence of Terriglobus albidus strain ORNL.</title>
        <authorList>
            <person name="Podar M."/>
        </authorList>
    </citation>
    <scope>NUCLEOTIDE SEQUENCE [LARGE SCALE GENOMIC DNA]</scope>
    <source>
        <strain evidence="4 5">ORNL</strain>
    </source>
</reference>
<dbReference type="EMBL" id="CP042806">
    <property type="protein sequence ID" value="QEE27464.1"/>
    <property type="molecule type" value="Genomic_DNA"/>
</dbReference>
<dbReference type="SUPFAM" id="SSF49899">
    <property type="entry name" value="Concanavalin A-like lectins/glucanases"/>
    <property type="match status" value="1"/>
</dbReference>